<dbReference type="CDD" id="cd02208">
    <property type="entry name" value="cupin_RmlC-like"/>
    <property type="match status" value="1"/>
</dbReference>
<protein>
    <recommendedName>
        <fullName evidence="13">JmjC domain-containing protein</fullName>
    </recommendedName>
</protein>
<feature type="region of interest" description="Disordered" evidence="8">
    <location>
        <begin position="185"/>
        <end position="224"/>
    </location>
</feature>
<dbReference type="InterPro" id="IPR017956">
    <property type="entry name" value="AT_hook_DNA-bd_motif"/>
</dbReference>
<feature type="compositionally biased region" description="Basic residues" evidence="8">
    <location>
        <begin position="212"/>
        <end position="224"/>
    </location>
</feature>
<keyword evidence="7" id="KW-0863">Zinc-finger</keyword>
<dbReference type="PROSITE" id="PS51184">
    <property type="entry name" value="JMJC"/>
    <property type="match status" value="1"/>
</dbReference>
<keyword evidence="5" id="KW-0804">Transcription</keyword>
<evidence type="ECO:0000256" key="8">
    <source>
        <dbReference type="SAM" id="MobiDB-lite"/>
    </source>
</evidence>
<feature type="region of interest" description="Disordered" evidence="8">
    <location>
        <begin position="239"/>
        <end position="265"/>
    </location>
</feature>
<keyword evidence="12" id="KW-1185">Reference proteome</keyword>
<dbReference type="SMART" id="SM00384">
    <property type="entry name" value="AT_hook"/>
    <property type="match status" value="12"/>
</dbReference>
<dbReference type="Proteomes" id="UP000325577">
    <property type="component" value="Linkage Group LG14"/>
</dbReference>
<dbReference type="InterPro" id="IPR001841">
    <property type="entry name" value="Znf_RING"/>
</dbReference>
<dbReference type="GO" id="GO:0006357">
    <property type="term" value="P:regulation of transcription by RNA polymerase II"/>
    <property type="evidence" value="ECO:0007669"/>
    <property type="project" value="TreeGrafter"/>
</dbReference>
<feature type="region of interest" description="Disordered" evidence="8">
    <location>
        <begin position="601"/>
        <end position="688"/>
    </location>
</feature>
<comment type="similarity">
    <text evidence="2">Belongs to the JARID1 histone demethylase family.</text>
</comment>
<name>A0A5J5BA36_9ASTE</name>
<dbReference type="GO" id="GO:0000118">
    <property type="term" value="C:histone deacetylase complex"/>
    <property type="evidence" value="ECO:0007669"/>
    <property type="project" value="TreeGrafter"/>
</dbReference>
<feature type="domain" description="JmjC" evidence="10">
    <location>
        <begin position="1293"/>
        <end position="1728"/>
    </location>
</feature>
<evidence type="ECO:0000256" key="5">
    <source>
        <dbReference type="ARBA" id="ARBA00023163"/>
    </source>
</evidence>
<evidence type="ECO:0000256" key="2">
    <source>
        <dbReference type="ARBA" id="ARBA00006801"/>
    </source>
</evidence>
<dbReference type="EMBL" id="CM018037">
    <property type="protein sequence ID" value="KAA8540045.1"/>
    <property type="molecule type" value="Genomic_DNA"/>
</dbReference>
<dbReference type="Pfam" id="PF10497">
    <property type="entry name" value="zf-4CXXC_R1"/>
    <property type="match status" value="1"/>
</dbReference>
<dbReference type="InterPro" id="IPR018866">
    <property type="entry name" value="Znf-4CXXC_R1"/>
</dbReference>
<evidence type="ECO:0000259" key="10">
    <source>
        <dbReference type="PROSITE" id="PS51184"/>
    </source>
</evidence>
<evidence type="ECO:0000256" key="3">
    <source>
        <dbReference type="ARBA" id="ARBA00022723"/>
    </source>
</evidence>
<dbReference type="PANTHER" id="PTHR12549">
    <property type="entry name" value="JMJC DOMAIN-CONTAINING HISTONE DEMETHYLATION PROTEIN"/>
    <property type="match status" value="1"/>
</dbReference>
<dbReference type="Gene3D" id="2.60.120.650">
    <property type="entry name" value="Cupin"/>
    <property type="match status" value="2"/>
</dbReference>
<dbReference type="GO" id="GO:0000785">
    <property type="term" value="C:chromatin"/>
    <property type="evidence" value="ECO:0007669"/>
    <property type="project" value="TreeGrafter"/>
</dbReference>
<keyword evidence="7" id="KW-0862">Zinc</keyword>
<dbReference type="GO" id="GO:0032454">
    <property type="term" value="F:histone H3K9 demethylase activity"/>
    <property type="evidence" value="ECO:0007669"/>
    <property type="project" value="InterPro"/>
</dbReference>
<feature type="compositionally biased region" description="Basic residues" evidence="8">
    <location>
        <begin position="603"/>
        <end position="615"/>
    </location>
</feature>
<dbReference type="GO" id="GO:0031490">
    <property type="term" value="F:chromatin DNA binding"/>
    <property type="evidence" value="ECO:0007669"/>
    <property type="project" value="TreeGrafter"/>
</dbReference>
<reference evidence="11 12" key="1">
    <citation type="submission" date="2019-09" db="EMBL/GenBank/DDBJ databases">
        <title>A chromosome-level genome assembly of the Chinese tupelo Nyssa sinensis.</title>
        <authorList>
            <person name="Yang X."/>
            <person name="Kang M."/>
            <person name="Yang Y."/>
            <person name="Xiong H."/>
            <person name="Wang M."/>
            <person name="Zhang Z."/>
            <person name="Wang Z."/>
            <person name="Wu H."/>
            <person name="Ma T."/>
            <person name="Liu J."/>
            <person name="Xi Z."/>
        </authorList>
    </citation>
    <scope>NUCLEOTIDE SEQUENCE [LARGE SCALE GENOMIC DNA]</scope>
    <source>
        <strain evidence="11">J267</strain>
        <tissue evidence="11">Leaf</tissue>
    </source>
</reference>
<gene>
    <name evidence="11" type="ORF">F0562_026737</name>
</gene>
<feature type="domain" description="RING-type" evidence="9">
    <location>
        <begin position="844"/>
        <end position="891"/>
    </location>
</feature>
<sequence length="1728" mass="190348">MEVFAGGDDVVGQKRKRKQPECKESQGAEVLAGEGIEGRFREEAGGNDCSQVWSSGNYGVFLDANGVQERLGENAGGNDVLALGGEVIPGWFTEVNAGSDLIPGRYGEVAGGNDGAILDCEGIWALFGEVPDGNNCPVRSGEVPGCGDSQTLPGEGVQGQSGDIVFRKNSPILVGEEFQGCSTAAEDGSGGLGLDNEGAPGRSGDADDNVCRKGKFGRPKGSKNKKKILDNAKFQEQSNEVAGGNGNMDEIIERKKGGRGRPKGCKKKKKILAAVENQGMRGFVVGGNGAKVEVIVRKKDGRGRPKGSKNKKKFLAAEENQGMCGFVVGRNGVKDEVIVRKKDGRGRPKGSTKKKKILAAEENQGMLGFVVGGNDAKDEVIVRKKDGRGRPKGSMKKKKLLAAEENQGMLGFVVGGNDAKEEVIVLKKDGRGRPKGSTKKKNLLAAEENQGMLGFVVGGNGTKDEVIVRKKDGRGRPKGSTKKKKILAAEENQGMLGFVVGGNGAKVKVIMRKKDGRGRPKGSKRKKKKILAAEENQGMLGFVVGGNDAKDEVIVRKKDGRGRPKGSKNKKKILAAEEIQENQGMSGGVASGNCSVDEIVRQKLGRPKGSKKKKWPIAADEAGEVGRGNDVGDENLKNSQFLKNETPILARKEDQGCKSGVAHKNDGRDQNVIQGSESEKPIGAPSWGEASTFAHESHAGDENVLQGSKAEKLILAAKEDQSQMGKAAYVIDGGDENVDRKRKRGRPKGSMKKPRVIIAGEVLSCSHKEEKVLVMNKDAGELLAESSSVQKRSRGRPRKHVDEFYKSACIKEENFTEKGKSNGLANSGLADAASRKKEQGSLMCHQCLKNDKSGIVICSNCRRKRYCYDCLAKWYPERTKKEVENACPFCHGNCNCKACLQADVVVKAGHIEADENILLQRLLYLLHKTLPLLRHIQEEQSSELNVEACIRGFQLTDEDITKSILDKDDRVYCDNCNTSIVNFHRSCPNPDCSYDLCLNCCRELRKGFQPGGNEAESSLHQFVERSHGQITDMKGQSSAYKKSFGQEGQAACPANDCLADMSCDFPDWRAKMDGSIPCPPKARGGCGAGILALRRIFEADWVDKLIKGAENLITNYEAPDVDFSLGCPFCLPVSSAGDDGKNHPEVRHAAFRVNSRDNFLYCPNSIDLEDSDLEHFQMHWMRGEPVIVRNVLAKTSGLSWEPMVMWRAFRSARRKLKEETFCVKAIDCLDWCEVEINIHQFFRGYLEGRRHRSGWPEMLKLKDWPPTNSFEECLPRHGAEFIAMLPYSDYTHPYSGLLNLATKLPAGALKPDLGPKTYIAYGTSEELGRGDSVTKLHCDISDAVNVLTHTTKVNIASWQCKVIDKLQKEYEAEDMHELYGWTCEASGTCKRKPPKQPHKVDSMDFEHEGKRNINGNDSFHENLMEEEKLDEELDRRTLPLLDSMDSGTVQPDRAQCILGYPASPESIVTVNTDGQFAGNLDTRDQSIDLHMHMLKEPSNFMQERDCAATYEFDTELVELKRCSSLCSGPAEFNLLPGIDLDNVMTEKNSCNQNYCQPCDVPTMQSISCKDSLGATISGNETNGSESIKAIPAVAEDSLQINSNCSEGLHGGAVWDIFRRQDVPKLIEYLQKHWKEFHHINNAPVNLVVHPIHDQTFYLNEKHKKQLKEEFNVEPWTFEQYLGEAVFIPAGCPHQVRNRQLIGWRLGWCCWIYRLCEIDFECVRVMHGK</sequence>
<feature type="region of interest" description="Disordered" evidence="8">
    <location>
        <begin position="1"/>
        <end position="27"/>
    </location>
</feature>
<organism evidence="11 12">
    <name type="scientific">Nyssa sinensis</name>
    <dbReference type="NCBI Taxonomy" id="561372"/>
    <lineage>
        <taxon>Eukaryota</taxon>
        <taxon>Viridiplantae</taxon>
        <taxon>Streptophyta</taxon>
        <taxon>Embryophyta</taxon>
        <taxon>Tracheophyta</taxon>
        <taxon>Spermatophyta</taxon>
        <taxon>Magnoliopsida</taxon>
        <taxon>eudicotyledons</taxon>
        <taxon>Gunneridae</taxon>
        <taxon>Pentapetalae</taxon>
        <taxon>asterids</taxon>
        <taxon>Cornales</taxon>
        <taxon>Nyssaceae</taxon>
        <taxon>Nyssa</taxon>
    </lineage>
</organism>
<keyword evidence="3" id="KW-0479">Metal-binding</keyword>
<evidence type="ECO:0000313" key="11">
    <source>
        <dbReference type="EMBL" id="KAA8540045.1"/>
    </source>
</evidence>
<evidence type="ECO:0000256" key="7">
    <source>
        <dbReference type="PROSITE-ProRule" id="PRU00175"/>
    </source>
</evidence>
<evidence type="ECO:0000256" key="4">
    <source>
        <dbReference type="ARBA" id="ARBA00023015"/>
    </source>
</evidence>
<dbReference type="PANTHER" id="PTHR12549:SF38">
    <property type="entry name" value="JMJC DOMAIN-CONTAINING HISTONE DEMETHYLASE 2, ISOFORM A"/>
    <property type="match status" value="1"/>
</dbReference>
<evidence type="ECO:0000313" key="12">
    <source>
        <dbReference type="Proteomes" id="UP000325577"/>
    </source>
</evidence>
<keyword evidence="6" id="KW-0539">Nucleus</keyword>
<dbReference type="SMART" id="SM00558">
    <property type="entry name" value="JmjC"/>
    <property type="match status" value="1"/>
</dbReference>
<evidence type="ECO:0000256" key="6">
    <source>
        <dbReference type="ARBA" id="ARBA00023242"/>
    </source>
</evidence>
<dbReference type="InterPro" id="IPR003347">
    <property type="entry name" value="JmjC_dom"/>
</dbReference>
<dbReference type="GO" id="GO:0008270">
    <property type="term" value="F:zinc ion binding"/>
    <property type="evidence" value="ECO:0007669"/>
    <property type="project" value="UniProtKB-KW"/>
</dbReference>
<keyword evidence="4" id="KW-0805">Transcription regulation</keyword>
<evidence type="ECO:0008006" key="13">
    <source>
        <dbReference type="Google" id="ProtNLM"/>
    </source>
</evidence>
<proteinExistence type="inferred from homology"/>
<dbReference type="GO" id="GO:0003712">
    <property type="term" value="F:transcription coregulator activity"/>
    <property type="evidence" value="ECO:0007669"/>
    <property type="project" value="TreeGrafter"/>
</dbReference>
<evidence type="ECO:0000256" key="1">
    <source>
        <dbReference type="ARBA" id="ARBA00004123"/>
    </source>
</evidence>
<comment type="subcellular location">
    <subcellularLocation>
        <location evidence="1">Nucleus</location>
    </subcellularLocation>
</comment>
<dbReference type="SUPFAM" id="SSF51197">
    <property type="entry name" value="Clavaminate synthase-like"/>
    <property type="match status" value="1"/>
</dbReference>
<feature type="compositionally biased region" description="Basic residues" evidence="8">
    <location>
        <begin position="256"/>
        <end position="265"/>
    </location>
</feature>
<dbReference type="OrthoDB" id="1667110at2759"/>
<evidence type="ECO:0000259" key="9">
    <source>
        <dbReference type="PROSITE" id="PS50089"/>
    </source>
</evidence>
<accession>A0A5J5BA36</accession>
<dbReference type="Pfam" id="PF02373">
    <property type="entry name" value="JmjC"/>
    <property type="match status" value="1"/>
</dbReference>
<dbReference type="InterPro" id="IPR045109">
    <property type="entry name" value="LSDs-like"/>
</dbReference>
<dbReference type="PROSITE" id="PS50089">
    <property type="entry name" value="ZF_RING_2"/>
    <property type="match status" value="1"/>
</dbReference>